<organism evidence="3 4">
    <name type="scientific">Streptacidiphilus fuscans</name>
    <dbReference type="NCBI Taxonomy" id="2789292"/>
    <lineage>
        <taxon>Bacteria</taxon>
        <taxon>Bacillati</taxon>
        <taxon>Actinomycetota</taxon>
        <taxon>Actinomycetes</taxon>
        <taxon>Kitasatosporales</taxon>
        <taxon>Streptomycetaceae</taxon>
        <taxon>Streptacidiphilus</taxon>
    </lineage>
</organism>
<keyword evidence="1" id="KW-0418">Kinase</keyword>
<evidence type="ECO:0000313" key="4">
    <source>
        <dbReference type="Proteomes" id="UP000657385"/>
    </source>
</evidence>
<feature type="domain" description="Histidine kinase/HSP90-like ATPase" evidence="2">
    <location>
        <begin position="33"/>
        <end position="126"/>
    </location>
</feature>
<protein>
    <submittedName>
        <fullName evidence="3">ATP-binding protein</fullName>
    </submittedName>
</protein>
<evidence type="ECO:0000259" key="2">
    <source>
        <dbReference type="Pfam" id="PF13581"/>
    </source>
</evidence>
<name>A0A931BG06_9ACTN</name>
<dbReference type="PANTHER" id="PTHR35526">
    <property type="entry name" value="ANTI-SIGMA-F FACTOR RSBW-RELATED"/>
    <property type="match status" value="1"/>
</dbReference>
<accession>A0A931BG06</accession>
<dbReference type="Pfam" id="PF13581">
    <property type="entry name" value="HATPase_c_2"/>
    <property type="match status" value="1"/>
</dbReference>
<dbReference type="Proteomes" id="UP000657385">
    <property type="component" value="Unassembled WGS sequence"/>
</dbReference>
<reference evidence="3" key="1">
    <citation type="submission" date="2020-11" db="EMBL/GenBank/DDBJ databases">
        <title>Isolation and identification of active actinomycetes.</title>
        <authorList>
            <person name="Yu B."/>
        </authorList>
    </citation>
    <scope>NUCLEOTIDE SEQUENCE</scope>
    <source>
        <strain evidence="3">NEAU-YB345</strain>
    </source>
</reference>
<comment type="caution">
    <text evidence="3">The sequence shown here is derived from an EMBL/GenBank/DDBJ whole genome shotgun (WGS) entry which is preliminary data.</text>
</comment>
<dbReference type="EMBL" id="JADPRT010000018">
    <property type="protein sequence ID" value="MBF9072780.1"/>
    <property type="molecule type" value="Genomic_DNA"/>
</dbReference>
<dbReference type="RefSeq" id="WP_196197934.1">
    <property type="nucleotide sequence ID" value="NZ_JADPRT010000018.1"/>
</dbReference>
<proteinExistence type="predicted"/>
<keyword evidence="3" id="KW-0067">ATP-binding</keyword>
<dbReference type="CDD" id="cd16936">
    <property type="entry name" value="HATPase_RsbW-like"/>
    <property type="match status" value="1"/>
</dbReference>
<dbReference type="InterPro" id="IPR003594">
    <property type="entry name" value="HATPase_dom"/>
</dbReference>
<sequence>MPASSQPSTADLCLPATPFAACRARRALDALIPEGCEDGRLLVSEAVANAVEHTATVQVHVLLRHEPGDRRLLCAVHDTSTTTPATDPCGHADPGAESGRGLHLIDALADVWGYLPDDAGKWLWFSLTPESTQGNAA</sequence>
<dbReference type="GO" id="GO:0004674">
    <property type="term" value="F:protein serine/threonine kinase activity"/>
    <property type="evidence" value="ECO:0007669"/>
    <property type="project" value="UniProtKB-KW"/>
</dbReference>
<keyword evidence="4" id="KW-1185">Reference proteome</keyword>
<dbReference type="SUPFAM" id="SSF55874">
    <property type="entry name" value="ATPase domain of HSP90 chaperone/DNA topoisomerase II/histidine kinase"/>
    <property type="match status" value="1"/>
</dbReference>
<evidence type="ECO:0000256" key="1">
    <source>
        <dbReference type="ARBA" id="ARBA00022527"/>
    </source>
</evidence>
<evidence type="ECO:0000313" key="3">
    <source>
        <dbReference type="EMBL" id="MBF9072780.1"/>
    </source>
</evidence>
<gene>
    <name evidence="3" type="ORF">I2501_32670</name>
</gene>
<dbReference type="InterPro" id="IPR036890">
    <property type="entry name" value="HATPase_C_sf"/>
</dbReference>
<keyword evidence="1" id="KW-0723">Serine/threonine-protein kinase</keyword>
<keyword evidence="3" id="KW-0547">Nucleotide-binding</keyword>
<dbReference type="Gene3D" id="3.30.565.10">
    <property type="entry name" value="Histidine kinase-like ATPase, C-terminal domain"/>
    <property type="match status" value="1"/>
</dbReference>
<dbReference type="AlphaFoldDB" id="A0A931BG06"/>
<dbReference type="InterPro" id="IPR050267">
    <property type="entry name" value="Anti-sigma-factor_SerPK"/>
</dbReference>
<dbReference type="PANTHER" id="PTHR35526:SF3">
    <property type="entry name" value="ANTI-SIGMA-F FACTOR RSBW"/>
    <property type="match status" value="1"/>
</dbReference>
<dbReference type="GO" id="GO:0005524">
    <property type="term" value="F:ATP binding"/>
    <property type="evidence" value="ECO:0007669"/>
    <property type="project" value="UniProtKB-KW"/>
</dbReference>
<keyword evidence="1" id="KW-0808">Transferase</keyword>